<protein>
    <submittedName>
        <fullName evidence="1">Uncharacterized protein</fullName>
    </submittedName>
</protein>
<sequence>MLGFPKPAPPPRASTTFTPATPPTSTHSPRAATGSPDTCGGGAAHSCGAARLFPSLVRSPEPWVCPASSTSPPTSHLLLPQPQWPVAGLVE</sequence>
<reference evidence="1" key="1">
    <citation type="submission" date="2021-05" db="EMBL/GenBank/DDBJ databases">
        <authorList>
            <person name="Pan Q."/>
            <person name="Jouanno E."/>
            <person name="Zahm M."/>
            <person name="Klopp C."/>
            <person name="Cabau C."/>
            <person name="Louis A."/>
            <person name="Berthelot C."/>
            <person name="Parey E."/>
            <person name="Roest Crollius H."/>
            <person name="Montfort J."/>
            <person name="Robinson-Rechavi M."/>
            <person name="Bouchez O."/>
            <person name="Lampietro C."/>
            <person name="Lopez Roques C."/>
            <person name="Donnadieu C."/>
            <person name="Postlethwait J."/>
            <person name="Bobe J."/>
            <person name="Dillon D."/>
            <person name="Chandos A."/>
            <person name="von Hippel F."/>
            <person name="Guiguen Y."/>
        </authorList>
    </citation>
    <scope>NUCLEOTIDE SEQUENCE</scope>
    <source>
        <strain evidence="1">YG-Jan2019</strain>
    </source>
</reference>
<gene>
    <name evidence="1" type="ORF">DPEC_G00182290</name>
</gene>
<accession>A0ACC2GAX3</accession>
<organism evidence="1 2">
    <name type="scientific">Dallia pectoralis</name>
    <name type="common">Alaska blackfish</name>
    <dbReference type="NCBI Taxonomy" id="75939"/>
    <lineage>
        <taxon>Eukaryota</taxon>
        <taxon>Metazoa</taxon>
        <taxon>Chordata</taxon>
        <taxon>Craniata</taxon>
        <taxon>Vertebrata</taxon>
        <taxon>Euteleostomi</taxon>
        <taxon>Actinopterygii</taxon>
        <taxon>Neopterygii</taxon>
        <taxon>Teleostei</taxon>
        <taxon>Protacanthopterygii</taxon>
        <taxon>Esociformes</taxon>
        <taxon>Umbridae</taxon>
        <taxon>Dallia</taxon>
    </lineage>
</organism>
<evidence type="ECO:0000313" key="2">
    <source>
        <dbReference type="Proteomes" id="UP001157502"/>
    </source>
</evidence>
<proteinExistence type="predicted"/>
<name>A0ACC2GAX3_DALPE</name>
<dbReference type="EMBL" id="CM055742">
    <property type="protein sequence ID" value="KAJ8000623.1"/>
    <property type="molecule type" value="Genomic_DNA"/>
</dbReference>
<comment type="caution">
    <text evidence="1">The sequence shown here is derived from an EMBL/GenBank/DDBJ whole genome shotgun (WGS) entry which is preliminary data.</text>
</comment>
<evidence type="ECO:0000313" key="1">
    <source>
        <dbReference type="EMBL" id="KAJ8000623.1"/>
    </source>
</evidence>
<dbReference type="Proteomes" id="UP001157502">
    <property type="component" value="Chromosome 15"/>
</dbReference>
<keyword evidence="2" id="KW-1185">Reference proteome</keyword>